<evidence type="ECO:0000313" key="2">
    <source>
        <dbReference type="Proteomes" id="UP001348805"/>
    </source>
</evidence>
<reference evidence="1 2" key="1">
    <citation type="submission" date="2023-11" db="EMBL/GenBank/DDBJ databases">
        <authorList>
            <person name="Cook R."/>
            <person name="Crisci M."/>
            <person name="Pye H."/>
            <person name="Adriaenssens E."/>
            <person name="Santini J."/>
        </authorList>
    </citation>
    <scope>NUCLEOTIDE SEQUENCE [LARGE SCALE GENOMIC DNA]</scope>
    <source>
        <strain evidence="1">Lak_Megaphage_RVC_AP3_GC26</strain>
    </source>
</reference>
<protein>
    <recommendedName>
        <fullName evidence="3">Virion structural protein</fullName>
    </recommendedName>
</protein>
<name>A0ABZ0YZQ5_9CAUD</name>
<accession>A0ABZ0YZQ5</accession>
<keyword evidence="2" id="KW-1185">Reference proteome</keyword>
<organism evidence="1 2">
    <name type="scientific">phage Lak_Megaphage_RVC_AP3_GC26</name>
    <dbReference type="NCBI Taxonomy" id="3109225"/>
    <lineage>
        <taxon>Viruses</taxon>
        <taxon>Duplodnaviria</taxon>
        <taxon>Heunggongvirae</taxon>
        <taxon>Uroviricota</taxon>
        <taxon>Caudoviricetes</taxon>
        <taxon>Caudoviricetes code 15 clade</taxon>
    </lineage>
</organism>
<sequence length="441" mass="52194">MADIVNNEYEKILKTYTNIFDFSRYDRLSYDIENKKVADIASDEHQVNNDFYRNYGTYRHDINAEEYLVKENETYFDNNELNDYYYDYDHFQKYTDPNNTNKTYNAMQFAGCVLNPVFATNANEASLEDIFVEYGYEYLKALNDSYIAQNDYKGLYFFDNSNENSYSIMPIGYEYINYDKEQKNKEIEDRTETVEYDGTYVPTAQELLSGNLYIVISSGNLDYCRKVYFNNKYMPTLFINDDKLKSKTDQYVINDQQPLKLCDIVLYQRLGCLIKWESIFDIKLTSKFKEQISKLISKIYKIKVEDVNLSKYANSIFIVPFYNVQIIVKDEEDYNNKDKERIIDVVTGSNYDNFSSKNIPILYNTEDKKDDPNKSDTHIITQDTNITNIISENIANFESYKKPIFNLTIKTSYALAVKGFTNKIKQQESKYNLYWYKIVEQ</sequence>
<proteinExistence type="predicted"/>
<dbReference type="EMBL" id="OR769219">
    <property type="protein sequence ID" value="WQJ51160.1"/>
    <property type="molecule type" value="Genomic_DNA"/>
</dbReference>
<evidence type="ECO:0000313" key="1">
    <source>
        <dbReference type="EMBL" id="WQJ51160.1"/>
    </source>
</evidence>
<evidence type="ECO:0008006" key="3">
    <source>
        <dbReference type="Google" id="ProtNLM"/>
    </source>
</evidence>
<dbReference type="Proteomes" id="UP001348805">
    <property type="component" value="Segment"/>
</dbReference>